<dbReference type="EMBL" id="AMCI01002685">
    <property type="protein sequence ID" value="EJX02100.1"/>
    <property type="molecule type" value="Genomic_DNA"/>
</dbReference>
<dbReference type="GO" id="GO:0051301">
    <property type="term" value="P:cell division"/>
    <property type="evidence" value="ECO:0007669"/>
    <property type="project" value="UniProtKB-KW"/>
</dbReference>
<gene>
    <name evidence="1" type="ORF">EVA_09797</name>
</gene>
<accession>J9GQ27</accession>
<dbReference type="SUPFAM" id="SSF102829">
    <property type="entry name" value="Cell division protein ZapA-like"/>
    <property type="match status" value="1"/>
</dbReference>
<sequence length="61" mass="6949">MDEEFLINVLIAGKKYQLAIERQQEEIVRAAAARVNAKLLQYGQHYGEELDVKDLLAMVAM</sequence>
<comment type="caution">
    <text evidence="1">The sequence shown here is derived from an EMBL/GenBank/DDBJ whole genome shotgun (WGS) entry which is preliminary data.</text>
</comment>
<feature type="non-terminal residue" evidence="1">
    <location>
        <position position="61"/>
    </location>
</feature>
<organism evidence="1">
    <name type="scientific">gut metagenome</name>
    <dbReference type="NCBI Taxonomy" id="749906"/>
    <lineage>
        <taxon>unclassified sequences</taxon>
        <taxon>metagenomes</taxon>
        <taxon>organismal metagenomes</taxon>
    </lineage>
</organism>
<keyword evidence="1" id="KW-0131">Cell cycle</keyword>
<dbReference type="InterPro" id="IPR007838">
    <property type="entry name" value="Cell_div_ZapA-like"/>
</dbReference>
<protein>
    <submittedName>
        <fullName evidence="1">Cell division protein ZapA-like protein</fullName>
    </submittedName>
</protein>
<keyword evidence="1" id="KW-0132">Cell division</keyword>
<evidence type="ECO:0000313" key="1">
    <source>
        <dbReference type="EMBL" id="EJX02100.1"/>
    </source>
</evidence>
<reference evidence="1" key="1">
    <citation type="journal article" date="2012" name="PLoS ONE">
        <title>Gene sets for utilization of primary and secondary nutrition supplies in the distal gut of endangered iberian lynx.</title>
        <authorList>
            <person name="Alcaide M."/>
            <person name="Messina E."/>
            <person name="Richter M."/>
            <person name="Bargiela R."/>
            <person name="Peplies J."/>
            <person name="Huws S.A."/>
            <person name="Newbold C.J."/>
            <person name="Golyshin P.N."/>
            <person name="Simon M.A."/>
            <person name="Lopez G."/>
            <person name="Yakimov M.M."/>
            <person name="Ferrer M."/>
        </authorList>
    </citation>
    <scope>NUCLEOTIDE SEQUENCE</scope>
</reference>
<dbReference type="Pfam" id="PF05164">
    <property type="entry name" value="ZapA"/>
    <property type="match status" value="1"/>
</dbReference>
<proteinExistence type="predicted"/>
<dbReference type="InterPro" id="IPR036192">
    <property type="entry name" value="Cell_div_ZapA-like_sf"/>
</dbReference>
<name>J9GQ27_9ZZZZ</name>
<dbReference type="AlphaFoldDB" id="J9GQ27"/>